<dbReference type="InterPro" id="IPR052450">
    <property type="entry name" value="TRBD-Containing_Protein"/>
</dbReference>
<feature type="region of interest" description="Disordered" evidence="2">
    <location>
        <begin position="520"/>
        <end position="561"/>
    </location>
</feature>
<feature type="region of interest" description="Disordered" evidence="2">
    <location>
        <begin position="376"/>
        <end position="436"/>
    </location>
</feature>
<dbReference type="GO" id="GO:0003677">
    <property type="term" value="F:DNA binding"/>
    <property type="evidence" value="ECO:0007669"/>
    <property type="project" value="UniProtKB-KW"/>
</dbReference>
<dbReference type="Pfam" id="PF00249">
    <property type="entry name" value="Myb_DNA-binding"/>
    <property type="match status" value="1"/>
</dbReference>
<keyword evidence="5" id="KW-1185">Reference proteome</keyword>
<evidence type="ECO:0000256" key="1">
    <source>
        <dbReference type="ARBA" id="ARBA00023242"/>
    </source>
</evidence>
<feature type="compositionally biased region" description="Pro residues" evidence="2">
    <location>
        <begin position="273"/>
        <end position="287"/>
    </location>
</feature>
<dbReference type="HOGENOM" id="CLU_417934_0_0_1"/>
<feature type="compositionally biased region" description="Polar residues" evidence="2">
    <location>
        <begin position="243"/>
        <end position="254"/>
    </location>
</feature>
<dbReference type="STRING" id="1388766.A0A017SGS5"/>
<proteinExistence type="predicted"/>
<dbReference type="SMART" id="SM00717">
    <property type="entry name" value="SANT"/>
    <property type="match status" value="2"/>
</dbReference>
<feature type="compositionally biased region" description="Polar residues" evidence="2">
    <location>
        <begin position="1"/>
        <end position="11"/>
    </location>
</feature>
<feature type="compositionally biased region" description="Polar residues" evidence="2">
    <location>
        <begin position="528"/>
        <end position="540"/>
    </location>
</feature>
<dbReference type="SUPFAM" id="SSF46689">
    <property type="entry name" value="Homeodomain-like"/>
    <property type="match status" value="2"/>
</dbReference>
<protein>
    <submittedName>
        <fullName evidence="4">MYB DNA-binding domain protein</fullName>
    </submittedName>
</protein>
<dbReference type="Gene3D" id="1.10.246.220">
    <property type="match status" value="2"/>
</dbReference>
<gene>
    <name evidence="4" type="ORF">EURHEDRAFT_453390</name>
</gene>
<feature type="compositionally biased region" description="Basic residues" evidence="2">
    <location>
        <begin position="289"/>
        <end position="298"/>
    </location>
</feature>
<dbReference type="OrthoDB" id="608866at2759"/>
<feature type="domain" description="Myb-like" evidence="3">
    <location>
        <begin position="292"/>
        <end position="344"/>
    </location>
</feature>
<evidence type="ECO:0000313" key="4">
    <source>
        <dbReference type="EMBL" id="EYE96142.1"/>
    </source>
</evidence>
<dbReference type="RefSeq" id="XP_040639830.1">
    <property type="nucleotide sequence ID" value="XM_040784114.1"/>
</dbReference>
<dbReference type="InterPro" id="IPR001005">
    <property type="entry name" value="SANT/Myb"/>
</dbReference>
<feature type="compositionally biased region" description="Polar residues" evidence="2">
    <location>
        <begin position="407"/>
        <end position="436"/>
    </location>
</feature>
<dbReference type="GeneID" id="63699238"/>
<dbReference type="PANTHER" id="PTHR46734:SF1">
    <property type="entry name" value="TELOMERIC REPEAT-BINDING FACTOR 1"/>
    <property type="match status" value="1"/>
</dbReference>
<evidence type="ECO:0000256" key="2">
    <source>
        <dbReference type="SAM" id="MobiDB-lite"/>
    </source>
</evidence>
<evidence type="ECO:0000313" key="5">
    <source>
        <dbReference type="Proteomes" id="UP000019804"/>
    </source>
</evidence>
<keyword evidence="4" id="KW-0238">DNA-binding</keyword>
<sequence length="644" mass="70499">MDYNGANNFQNRPPDESLTRELPQLQNLRIAPLRHPVSSRGLSVPSPLEPNASGVRESKASSVAVSSGSAGSHTNIPTVTELSNNTQTKKNDDTMLNLEPPPKPILPAFVNLRALERFPYSSFDEDSHLARKRRRLDVHPDAFGEHLQLPVPQQQKEQRPPPFGPFAILNGLNEPPPNAALLPPIEAGSITHLLSKPTKDDAVVEPALLTNNNTTESHANERREGRIEEILASPVGSRAGHADQNTVEESSKNQVRAGKSGNENTEDTRPDKGAPPPAEKSPQPPSPKTRGRSRKNLRKWTEEETRDLLRGVIKCGIGNWTAILAQPELKFNKRSASNLKDRFRVCCPWAYRAADPNEATRQVRDKLAEAIQRTEAEGDAAAKIHLPHPRSSNSESDRNWPEVRPVLQTNDSSSSGCSLATIRTDTSTSESGTGYSLSRTISNESVSTLASLGVTESHCTVKPRRRARRPFTSAEDEALVKGYAVHGFQWTLIQQDKRLNLCHRRATDLRDRFRTKFPHAYREGGSISGNSLQSEAQNPKSTDEPNLATGTKRSRRAERCSASVYHGKADHVHRTDAAMPGSSGSALLRHVPAPQGLPEGSTAGAPSTGPSFPFHLDGHSAPTSNSEAQWTENTLAPMLWDDIP</sequence>
<reference evidence="5" key="1">
    <citation type="journal article" date="2014" name="Nat. Commun.">
        <title>Genomic adaptations of the halophilic Dead Sea filamentous fungus Eurotium rubrum.</title>
        <authorList>
            <person name="Kis-Papo T."/>
            <person name="Weig A.R."/>
            <person name="Riley R."/>
            <person name="Persoh D."/>
            <person name="Salamov A."/>
            <person name="Sun H."/>
            <person name="Lipzen A."/>
            <person name="Wasser S.P."/>
            <person name="Rambold G."/>
            <person name="Grigoriev I.V."/>
            <person name="Nevo E."/>
        </authorList>
    </citation>
    <scope>NUCLEOTIDE SEQUENCE [LARGE SCALE GENOMIC DNA]</scope>
    <source>
        <strain evidence="5">CBS 135680</strain>
    </source>
</reference>
<dbReference type="InterPro" id="IPR009057">
    <property type="entry name" value="Homeodomain-like_sf"/>
</dbReference>
<feature type="region of interest" description="Disordered" evidence="2">
    <location>
        <begin position="578"/>
        <end position="629"/>
    </location>
</feature>
<dbReference type="CDD" id="cd11660">
    <property type="entry name" value="SANT_TRF"/>
    <property type="match status" value="2"/>
</dbReference>
<accession>A0A017SGS5</accession>
<name>A0A017SGS5_ASPRC</name>
<keyword evidence="1" id="KW-0539">Nucleus</keyword>
<feature type="compositionally biased region" description="Low complexity" evidence="2">
    <location>
        <begin position="60"/>
        <end position="72"/>
    </location>
</feature>
<dbReference type="Proteomes" id="UP000019804">
    <property type="component" value="Unassembled WGS sequence"/>
</dbReference>
<dbReference type="AlphaFoldDB" id="A0A017SGS5"/>
<feature type="region of interest" description="Disordered" evidence="2">
    <location>
        <begin position="231"/>
        <end position="300"/>
    </location>
</feature>
<dbReference type="EMBL" id="KK088419">
    <property type="protein sequence ID" value="EYE96142.1"/>
    <property type="molecule type" value="Genomic_DNA"/>
</dbReference>
<organism evidence="4 5">
    <name type="scientific">Aspergillus ruber (strain CBS 135680)</name>
    <dbReference type="NCBI Taxonomy" id="1388766"/>
    <lineage>
        <taxon>Eukaryota</taxon>
        <taxon>Fungi</taxon>
        <taxon>Dikarya</taxon>
        <taxon>Ascomycota</taxon>
        <taxon>Pezizomycotina</taxon>
        <taxon>Eurotiomycetes</taxon>
        <taxon>Eurotiomycetidae</taxon>
        <taxon>Eurotiales</taxon>
        <taxon>Aspergillaceae</taxon>
        <taxon>Aspergillus</taxon>
        <taxon>Aspergillus subgen. Aspergillus</taxon>
    </lineage>
</organism>
<evidence type="ECO:0000259" key="3">
    <source>
        <dbReference type="PROSITE" id="PS50090"/>
    </source>
</evidence>
<feature type="compositionally biased region" description="Polar residues" evidence="2">
    <location>
        <begin position="73"/>
        <end position="88"/>
    </location>
</feature>
<dbReference type="PROSITE" id="PS50090">
    <property type="entry name" value="MYB_LIKE"/>
    <property type="match status" value="1"/>
</dbReference>
<feature type="region of interest" description="Disordered" evidence="2">
    <location>
        <begin position="1"/>
        <end position="97"/>
    </location>
</feature>
<dbReference type="PANTHER" id="PTHR46734">
    <property type="entry name" value="TELOMERIC REPEAT-BINDING FACTOR 1 TERF1"/>
    <property type="match status" value="1"/>
</dbReference>